<feature type="transmembrane region" description="Helical" evidence="1">
    <location>
        <begin position="39"/>
        <end position="62"/>
    </location>
</feature>
<organism evidence="2 3">
    <name type="scientific">Porites lobata</name>
    <dbReference type="NCBI Taxonomy" id="104759"/>
    <lineage>
        <taxon>Eukaryota</taxon>
        <taxon>Metazoa</taxon>
        <taxon>Cnidaria</taxon>
        <taxon>Anthozoa</taxon>
        <taxon>Hexacorallia</taxon>
        <taxon>Scleractinia</taxon>
        <taxon>Fungiina</taxon>
        <taxon>Poritidae</taxon>
        <taxon>Porites</taxon>
    </lineage>
</organism>
<feature type="transmembrane region" description="Helical" evidence="1">
    <location>
        <begin position="6"/>
        <end position="27"/>
    </location>
</feature>
<reference evidence="2 3" key="1">
    <citation type="submission" date="2022-05" db="EMBL/GenBank/DDBJ databases">
        <authorList>
            <consortium name="Genoscope - CEA"/>
            <person name="William W."/>
        </authorList>
    </citation>
    <scope>NUCLEOTIDE SEQUENCE [LARGE SCALE GENOMIC DNA]</scope>
</reference>
<evidence type="ECO:0000313" key="3">
    <source>
        <dbReference type="Proteomes" id="UP001159405"/>
    </source>
</evidence>
<protein>
    <submittedName>
        <fullName evidence="2">Uncharacterized protein</fullName>
    </submittedName>
</protein>
<name>A0ABN8P8M7_9CNID</name>
<keyword evidence="1" id="KW-0812">Transmembrane</keyword>
<accession>A0ABN8P8M7</accession>
<keyword evidence="3" id="KW-1185">Reference proteome</keyword>
<dbReference type="EMBL" id="CALNXK010000060">
    <property type="protein sequence ID" value="CAH3137992.1"/>
    <property type="molecule type" value="Genomic_DNA"/>
</dbReference>
<feature type="non-terminal residue" evidence="2">
    <location>
        <position position="81"/>
    </location>
</feature>
<evidence type="ECO:0000313" key="2">
    <source>
        <dbReference type="EMBL" id="CAH3137992.1"/>
    </source>
</evidence>
<keyword evidence="1" id="KW-1133">Transmembrane helix</keyword>
<sequence length="81" mass="9513">MFTLVILYTLYTPIYYCIPCIPLYTLCNHVYPSSTLYPVYPYISCVPMFTLKILYTCIPLYILCTHVYPSNTVHPVYPYIP</sequence>
<proteinExistence type="predicted"/>
<gene>
    <name evidence="2" type="ORF">PLOB_00039881</name>
</gene>
<evidence type="ECO:0000256" key="1">
    <source>
        <dbReference type="SAM" id="Phobius"/>
    </source>
</evidence>
<dbReference type="Proteomes" id="UP001159405">
    <property type="component" value="Unassembled WGS sequence"/>
</dbReference>
<comment type="caution">
    <text evidence="2">The sequence shown here is derived from an EMBL/GenBank/DDBJ whole genome shotgun (WGS) entry which is preliminary data.</text>
</comment>
<keyword evidence="1" id="KW-0472">Membrane</keyword>